<dbReference type="GO" id="GO:0005524">
    <property type="term" value="F:ATP binding"/>
    <property type="evidence" value="ECO:0007669"/>
    <property type="project" value="UniProtKB-KW"/>
</dbReference>
<dbReference type="RefSeq" id="WP_344970653.1">
    <property type="nucleotide sequence ID" value="NZ_BAABDD010000008.1"/>
</dbReference>
<evidence type="ECO:0000259" key="4">
    <source>
        <dbReference type="PROSITE" id="PS50893"/>
    </source>
</evidence>
<dbReference type="InterPro" id="IPR027417">
    <property type="entry name" value="P-loop_NTPase"/>
</dbReference>
<protein>
    <submittedName>
        <fullName evidence="5">ABC-F family ATP-binding cassette domain-containing protein</fullName>
    </submittedName>
</protein>
<dbReference type="PROSITE" id="PS50893">
    <property type="entry name" value="ABC_TRANSPORTER_2"/>
    <property type="match status" value="2"/>
</dbReference>
<dbReference type="InterPro" id="IPR032781">
    <property type="entry name" value="ABC_tran_Xtn"/>
</dbReference>
<dbReference type="SMART" id="SM00382">
    <property type="entry name" value="AAA"/>
    <property type="match status" value="2"/>
</dbReference>
<dbReference type="Proteomes" id="UP001500908">
    <property type="component" value="Unassembled WGS sequence"/>
</dbReference>
<dbReference type="CDD" id="cd03221">
    <property type="entry name" value="ABCF_EF-3"/>
    <property type="match status" value="2"/>
</dbReference>
<dbReference type="InterPro" id="IPR017871">
    <property type="entry name" value="ABC_transporter-like_CS"/>
</dbReference>
<keyword evidence="6" id="KW-1185">Reference proteome</keyword>
<dbReference type="EMBL" id="BAABDD010000008">
    <property type="protein sequence ID" value="GAA3742491.1"/>
    <property type="molecule type" value="Genomic_DNA"/>
</dbReference>
<dbReference type="SUPFAM" id="SSF52540">
    <property type="entry name" value="P-loop containing nucleoside triphosphate hydrolases"/>
    <property type="match status" value="2"/>
</dbReference>
<sequence>MAISNLVNLQDVSLAYGPLVLLDRVSLGVERGDRIGVVGRNGGGKSTLVSVLAGRTQPDSGRVVLARDLSIGFLQQHDRFPESTVGAFVLGEMAEHEWAGDARVRDVLRGLLGGWDLDLPMATLSGGERRRAMLARLLIETHDIIVLDEPTNHLDIEGIAWLARHLQGRKETLVVVTHDRWFLDAVTNRTWEVVDGRVERYEGGYAAYVLAKAERERQAAAAEERRQNLARKELAWLRRGPPARTSKPKFRVEAANALIANEPPPRDTVELVRFASARLGKTVIDVNDVTLTAGEHTLLDRLTWQLGPGDRVGLVGVNGSGKTSLLRLLSGEREPDAGWLRHGKTVKLAHLSQTLADLDPTRRPLETVEEVRQYITIGKKEYSANQMLERFGFRGDRQWTPIAELSGGERRRLSLLRLLMDEPNVLLLDEPTNDLDIETLTELEDLLDGWPGSLVLVSHDRYFLERVCDRVLALLGDGHLSFLPGGVEEYLRRREGADEQGSVPGTREREGGTASAADSGQAATSERPQPSAAQRRAAHKEMQRLERRIDRLGSREAELHELMAQAADDYTRLAELDAELKTVSAEKGELEELWLAEAEKAGD</sequence>
<reference evidence="6" key="1">
    <citation type="journal article" date="2019" name="Int. J. Syst. Evol. Microbiol.">
        <title>The Global Catalogue of Microorganisms (GCM) 10K type strain sequencing project: providing services to taxonomists for standard genome sequencing and annotation.</title>
        <authorList>
            <consortium name="The Broad Institute Genomics Platform"/>
            <consortium name="The Broad Institute Genome Sequencing Center for Infectious Disease"/>
            <person name="Wu L."/>
            <person name="Ma J."/>
        </authorList>
    </citation>
    <scope>NUCLEOTIDE SEQUENCE [LARGE SCALE GENOMIC DNA]</scope>
    <source>
        <strain evidence="6">JCM 17137</strain>
    </source>
</reference>
<feature type="domain" description="ABC transporter" evidence="4">
    <location>
        <begin position="284"/>
        <end position="509"/>
    </location>
</feature>
<feature type="compositionally biased region" description="Polar residues" evidence="3">
    <location>
        <begin position="516"/>
        <end position="526"/>
    </location>
</feature>
<keyword evidence="1" id="KW-0547">Nucleotide-binding</keyword>
<proteinExistence type="predicted"/>
<gene>
    <name evidence="5" type="ORF">GCM10022402_22710</name>
</gene>
<dbReference type="PANTHER" id="PTHR42855:SF1">
    <property type="entry name" value="ABC TRANSPORTER DOMAIN-CONTAINING PROTEIN"/>
    <property type="match status" value="1"/>
</dbReference>
<comment type="caution">
    <text evidence="5">The sequence shown here is derived from an EMBL/GenBank/DDBJ whole genome shotgun (WGS) entry which is preliminary data.</text>
</comment>
<evidence type="ECO:0000313" key="6">
    <source>
        <dbReference type="Proteomes" id="UP001500908"/>
    </source>
</evidence>
<organism evidence="5 6">
    <name type="scientific">Salinactinospora qingdaonensis</name>
    <dbReference type="NCBI Taxonomy" id="702744"/>
    <lineage>
        <taxon>Bacteria</taxon>
        <taxon>Bacillati</taxon>
        <taxon>Actinomycetota</taxon>
        <taxon>Actinomycetes</taxon>
        <taxon>Streptosporangiales</taxon>
        <taxon>Nocardiopsidaceae</taxon>
        <taxon>Salinactinospora</taxon>
    </lineage>
</organism>
<dbReference type="Pfam" id="PF12848">
    <property type="entry name" value="ABC_tran_Xtn"/>
    <property type="match status" value="1"/>
</dbReference>
<dbReference type="PANTHER" id="PTHR42855">
    <property type="entry name" value="ABC TRANSPORTER ATP-BINDING SUBUNIT"/>
    <property type="match status" value="1"/>
</dbReference>
<dbReference type="Gene3D" id="3.40.50.300">
    <property type="entry name" value="P-loop containing nucleotide triphosphate hydrolases"/>
    <property type="match status" value="2"/>
</dbReference>
<dbReference type="InterPro" id="IPR003439">
    <property type="entry name" value="ABC_transporter-like_ATP-bd"/>
</dbReference>
<name>A0ABP7FKZ6_9ACTN</name>
<dbReference type="Pfam" id="PF00005">
    <property type="entry name" value="ABC_tran"/>
    <property type="match status" value="2"/>
</dbReference>
<evidence type="ECO:0000256" key="2">
    <source>
        <dbReference type="ARBA" id="ARBA00022840"/>
    </source>
</evidence>
<dbReference type="PROSITE" id="PS00211">
    <property type="entry name" value="ABC_TRANSPORTER_1"/>
    <property type="match status" value="2"/>
</dbReference>
<evidence type="ECO:0000313" key="5">
    <source>
        <dbReference type="EMBL" id="GAA3742491.1"/>
    </source>
</evidence>
<dbReference type="InterPro" id="IPR003593">
    <property type="entry name" value="AAA+_ATPase"/>
</dbReference>
<keyword evidence="2 5" id="KW-0067">ATP-binding</keyword>
<feature type="domain" description="ABC transporter" evidence="4">
    <location>
        <begin position="7"/>
        <end position="220"/>
    </location>
</feature>
<dbReference type="InterPro" id="IPR051309">
    <property type="entry name" value="ABCF_ATPase"/>
</dbReference>
<evidence type="ECO:0000256" key="3">
    <source>
        <dbReference type="SAM" id="MobiDB-lite"/>
    </source>
</evidence>
<accession>A0ABP7FKZ6</accession>
<feature type="region of interest" description="Disordered" evidence="3">
    <location>
        <begin position="494"/>
        <end position="540"/>
    </location>
</feature>
<evidence type="ECO:0000256" key="1">
    <source>
        <dbReference type="ARBA" id="ARBA00022741"/>
    </source>
</evidence>